<feature type="compositionally biased region" description="Basic and acidic residues" evidence="1">
    <location>
        <begin position="32"/>
        <end position="41"/>
    </location>
</feature>
<evidence type="ECO:0008006" key="4">
    <source>
        <dbReference type="Google" id="ProtNLM"/>
    </source>
</evidence>
<proteinExistence type="predicted"/>
<evidence type="ECO:0000256" key="1">
    <source>
        <dbReference type="SAM" id="MobiDB-lite"/>
    </source>
</evidence>
<protein>
    <recommendedName>
        <fullName evidence="4">DUF4283 domain protein</fullName>
    </recommendedName>
</protein>
<organism evidence="2 3">
    <name type="scientific">Trifolium medium</name>
    <dbReference type="NCBI Taxonomy" id="97028"/>
    <lineage>
        <taxon>Eukaryota</taxon>
        <taxon>Viridiplantae</taxon>
        <taxon>Streptophyta</taxon>
        <taxon>Embryophyta</taxon>
        <taxon>Tracheophyta</taxon>
        <taxon>Spermatophyta</taxon>
        <taxon>Magnoliopsida</taxon>
        <taxon>eudicotyledons</taxon>
        <taxon>Gunneridae</taxon>
        <taxon>Pentapetalae</taxon>
        <taxon>rosids</taxon>
        <taxon>fabids</taxon>
        <taxon>Fabales</taxon>
        <taxon>Fabaceae</taxon>
        <taxon>Papilionoideae</taxon>
        <taxon>50 kb inversion clade</taxon>
        <taxon>NPAAA clade</taxon>
        <taxon>Hologalegina</taxon>
        <taxon>IRL clade</taxon>
        <taxon>Trifolieae</taxon>
        <taxon>Trifolium</taxon>
    </lineage>
</organism>
<comment type="caution">
    <text evidence="2">The sequence shown here is derived from an EMBL/GenBank/DDBJ whole genome shotgun (WGS) entry which is preliminary data.</text>
</comment>
<evidence type="ECO:0000313" key="3">
    <source>
        <dbReference type="Proteomes" id="UP000265520"/>
    </source>
</evidence>
<sequence>EVRDAREMLARLGDIWLGTFKLRVNLPRFGREDTRKERPVEAPESSKMAEARRRNDRSFKEALVVENEPSRLGAVVENVKGTNQDATEVVWEVEVEVEALKKLQGAFVGFLAEAKETKAIQQNF</sequence>
<dbReference type="AlphaFoldDB" id="A0A392RRT1"/>
<reference evidence="2 3" key="1">
    <citation type="journal article" date="2018" name="Front. Plant Sci.">
        <title>Red Clover (Trifolium pratense) and Zigzag Clover (T. medium) - A Picture of Genomic Similarities and Differences.</title>
        <authorList>
            <person name="Dluhosova J."/>
            <person name="Istvanek J."/>
            <person name="Nedelnik J."/>
            <person name="Repkova J."/>
        </authorList>
    </citation>
    <scope>NUCLEOTIDE SEQUENCE [LARGE SCALE GENOMIC DNA]</scope>
    <source>
        <strain evidence="3">cv. 10/8</strain>
        <tissue evidence="2">Leaf</tissue>
    </source>
</reference>
<feature type="region of interest" description="Disordered" evidence="1">
    <location>
        <begin position="32"/>
        <end position="55"/>
    </location>
</feature>
<accession>A0A392RRT1</accession>
<dbReference type="Proteomes" id="UP000265520">
    <property type="component" value="Unassembled WGS sequence"/>
</dbReference>
<name>A0A392RRT1_9FABA</name>
<dbReference type="EMBL" id="LXQA010261309">
    <property type="protein sequence ID" value="MCI38912.1"/>
    <property type="molecule type" value="Genomic_DNA"/>
</dbReference>
<feature type="non-terminal residue" evidence="2">
    <location>
        <position position="1"/>
    </location>
</feature>
<feature type="non-terminal residue" evidence="2">
    <location>
        <position position="124"/>
    </location>
</feature>
<evidence type="ECO:0000313" key="2">
    <source>
        <dbReference type="EMBL" id="MCI38912.1"/>
    </source>
</evidence>
<keyword evidence="3" id="KW-1185">Reference proteome</keyword>